<comment type="caution">
    <text evidence="2">The sequence shown here is derived from an EMBL/GenBank/DDBJ whole genome shotgun (WGS) entry which is preliminary data.</text>
</comment>
<protein>
    <recommendedName>
        <fullName evidence="1">bAvd-like domain-containing protein</fullName>
    </recommendedName>
</protein>
<evidence type="ECO:0000259" key="1">
    <source>
        <dbReference type="Pfam" id="PF22296"/>
    </source>
</evidence>
<evidence type="ECO:0000313" key="3">
    <source>
        <dbReference type="Proteomes" id="UP000178017"/>
    </source>
</evidence>
<dbReference type="EMBL" id="MFDO01000006">
    <property type="protein sequence ID" value="OGE65797.1"/>
    <property type="molecule type" value="Genomic_DNA"/>
</dbReference>
<dbReference type="InterPro" id="IPR036583">
    <property type="entry name" value="23S_rRNA_IVS_sf"/>
</dbReference>
<dbReference type="InterPro" id="IPR055360">
    <property type="entry name" value="bAvd"/>
</dbReference>
<name>A0A1F5MK79_9BACT</name>
<gene>
    <name evidence="2" type="ORF">A3B49_01630</name>
</gene>
<sequence>MARVKESYLIWVGIVPHIPKSSRYTAAARIENKFLDLLELSYTAYFIEKEQKTTKISECIFSLDILKFLISIAWEAKLISHKHYGDIALKLDEIGKMFWGWKKSMDNPNKKNRA</sequence>
<dbReference type="Pfam" id="PF22296">
    <property type="entry name" value="bAvd"/>
    <property type="match status" value="1"/>
</dbReference>
<reference evidence="2 3" key="1">
    <citation type="journal article" date="2016" name="Nat. Commun.">
        <title>Thousands of microbial genomes shed light on interconnected biogeochemical processes in an aquifer system.</title>
        <authorList>
            <person name="Anantharaman K."/>
            <person name="Brown C.T."/>
            <person name="Hug L.A."/>
            <person name="Sharon I."/>
            <person name="Castelle C.J."/>
            <person name="Probst A.J."/>
            <person name="Thomas B.C."/>
            <person name="Singh A."/>
            <person name="Wilkins M.J."/>
            <person name="Karaoz U."/>
            <person name="Brodie E.L."/>
            <person name="Williams K.H."/>
            <person name="Hubbard S.S."/>
            <person name="Banfield J.F."/>
        </authorList>
    </citation>
    <scope>NUCLEOTIDE SEQUENCE [LARGE SCALE GENOMIC DNA]</scope>
</reference>
<feature type="domain" description="bAvd-like" evidence="1">
    <location>
        <begin position="14"/>
        <end position="104"/>
    </location>
</feature>
<dbReference type="Proteomes" id="UP000178017">
    <property type="component" value="Unassembled WGS sequence"/>
</dbReference>
<accession>A0A1F5MK79</accession>
<dbReference type="AlphaFoldDB" id="A0A1F5MK79"/>
<proteinExistence type="predicted"/>
<dbReference type="Gene3D" id="1.20.1440.60">
    <property type="entry name" value="23S rRNA-intervening sequence"/>
    <property type="match status" value="1"/>
</dbReference>
<organism evidence="2 3">
    <name type="scientific">Candidatus Daviesbacteria bacterium RIFCSPLOWO2_01_FULL_40_24</name>
    <dbReference type="NCBI Taxonomy" id="1797787"/>
    <lineage>
        <taxon>Bacteria</taxon>
        <taxon>Candidatus Daviesiibacteriota</taxon>
    </lineage>
</organism>
<dbReference type="CDD" id="cd16376">
    <property type="entry name" value="Avd_like"/>
    <property type="match status" value="1"/>
</dbReference>
<evidence type="ECO:0000313" key="2">
    <source>
        <dbReference type="EMBL" id="OGE65797.1"/>
    </source>
</evidence>